<dbReference type="NCBIfam" id="TIGR01351">
    <property type="entry name" value="adk"/>
    <property type="match status" value="1"/>
</dbReference>
<dbReference type="GO" id="GO:0008270">
    <property type="term" value="F:zinc ion binding"/>
    <property type="evidence" value="ECO:0007669"/>
    <property type="project" value="UniProtKB-UniRule"/>
</dbReference>
<feature type="binding site" evidence="8">
    <location>
        <begin position="10"/>
        <end position="15"/>
    </location>
    <ligand>
        <name>ATP</name>
        <dbReference type="ChEBI" id="CHEBI:30616"/>
    </ligand>
</feature>
<keyword evidence="4 8" id="KW-0547">Nucleotide-binding</keyword>
<keyword evidence="6 8" id="KW-0862">Zinc</keyword>
<dbReference type="AlphaFoldDB" id="A0A9D1DDK0"/>
<dbReference type="InterPro" id="IPR033690">
    <property type="entry name" value="Adenylat_kinase_CS"/>
</dbReference>
<feature type="binding site" evidence="8">
    <location>
        <position position="167"/>
    </location>
    <ligand>
        <name>AMP</name>
        <dbReference type="ChEBI" id="CHEBI:456215"/>
    </ligand>
</feature>
<comment type="function">
    <text evidence="8">Catalyzes the reversible transfer of the terminal phosphate group between ATP and AMP. Plays an important role in cellular energy homeostasis and in adenine nucleotide metabolism.</text>
</comment>
<dbReference type="Pfam" id="PF00406">
    <property type="entry name" value="ADK"/>
    <property type="match status" value="1"/>
</dbReference>
<feature type="binding site" evidence="8">
    <location>
        <position position="149"/>
    </location>
    <ligand>
        <name>Zn(2+)</name>
        <dbReference type="ChEBI" id="CHEBI:29105"/>
        <note>structural</note>
    </ligand>
</feature>
<comment type="catalytic activity">
    <reaction evidence="8 10">
        <text>AMP + ATP = 2 ADP</text>
        <dbReference type="Rhea" id="RHEA:12973"/>
        <dbReference type="ChEBI" id="CHEBI:30616"/>
        <dbReference type="ChEBI" id="CHEBI:456215"/>
        <dbReference type="ChEBI" id="CHEBI:456216"/>
        <dbReference type="EC" id="2.7.4.3"/>
    </reaction>
</comment>
<evidence type="ECO:0000256" key="3">
    <source>
        <dbReference type="ARBA" id="ARBA00022727"/>
    </source>
</evidence>
<evidence type="ECO:0000256" key="2">
    <source>
        <dbReference type="ARBA" id="ARBA00022723"/>
    </source>
</evidence>
<dbReference type="InterPro" id="IPR027417">
    <property type="entry name" value="P-loop_NTPase"/>
</dbReference>
<reference evidence="12" key="1">
    <citation type="submission" date="2020-10" db="EMBL/GenBank/DDBJ databases">
        <authorList>
            <person name="Gilroy R."/>
        </authorList>
    </citation>
    <scope>NUCLEOTIDE SEQUENCE</scope>
    <source>
        <strain evidence="12">CHK184-25365</strain>
    </source>
</reference>
<dbReference type="Pfam" id="PF05191">
    <property type="entry name" value="ADK_lid"/>
    <property type="match status" value="1"/>
</dbReference>
<dbReference type="NCBIfam" id="NF011100">
    <property type="entry name" value="PRK14527.1"/>
    <property type="match status" value="1"/>
</dbReference>
<evidence type="ECO:0000256" key="10">
    <source>
        <dbReference type="RuleBase" id="RU003331"/>
    </source>
</evidence>
<comment type="caution">
    <text evidence="12">The sequence shown here is derived from an EMBL/GenBank/DDBJ whole genome shotgun (WGS) entry which is preliminary data.</text>
</comment>
<feature type="binding site" evidence="8">
    <location>
        <position position="129"/>
    </location>
    <ligand>
        <name>Zn(2+)</name>
        <dbReference type="ChEBI" id="CHEBI:29105"/>
        <note>structural</note>
    </ligand>
</feature>
<dbReference type="InterPro" id="IPR000850">
    <property type="entry name" value="Adenylat/UMP-CMP_kin"/>
</dbReference>
<proteinExistence type="inferred from homology"/>
<dbReference type="EC" id="2.7.4.3" evidence="8 10"/>
<evidence type="ECO:0000256" key="8">
    <source>
        <dbReference type="HAMAP-Rule" id="MF_00235"/>
    </source>
</evidence>
<dbReference type="InterPro" id="IPR006259">
    <property type="entry name" value="Adenyl_kin_sub"/>
</dbReference>
<evidence type="ECO:0000256" key="7">
    <source>
        <dbReference type="ARBA" id="ARBA00022840"/>
    </source>
</evidence>
<feature type="binding site" evidence="8">
    <location>
        <position position="123"/>
    </location>
    <ligand>
        <name>ATP</name>
        <dbReference type="ChEBI" id="CHEBI:30616"/>
    </ligand>
</feature>
<feature type="binding site" evidence="8">
    <location>
        <position position="195"/>
    </location>
    <ligand>
        <name>ATP</name>
        <dbReference type="ChEBI" id="CHEBI:30616"/>
    </ligand>
</feature>
<dbReference type="HAMAP" id="MF_00235">
    <property type="entry name" value="Adenylate_kinase_Adk"/>
    <property type="match status" value="1"/>
</dbReference>
<feature type="binding site" evidence="8">
    <location>
        <position position="156"/>
    </location>
    <ligand>
        <name>AMP</name>
        <dbReference type="ChEBI" id="CHEBI:456215"/>
    </ligand>
</feature>
<evidence type="ECO:0000256" key="6">
    <source>
        <dbReference type="ARBA" id="ARBA00022833"/>
    </source>
</evidence>
<protein>
    <recommendedName>
        <fullName evidence="8 10">Adenylate kinase</fullName>
        <shortName evidence="8">AK</shortName>
        <ecNumber evidence="8 10">2.7.4.3</ecNumber>
    </recommendedName>
    <alternativeName>
        <fullName evidence="8">ATP-AMP transphosphorylase</fullName>
    </alternativeName>
    <alternativeName>
        <fullName evidence="8">ATP:AMP phosphotransferase</fullName>
    </alternativeName>
    <alternativeName>
        <fullName evidence="8">Adenylate monophosphate kinase</fullName>
    </alternativeName>
</protein>
<dbReference type="GO" id="GO:0005524">
    <property type="term" value="F:ATP binding"/>
    <property type="evidence" value="ECO:0007669"/>
    <property type="project" value="UniProtKB-UniRule"/>
</dbReference>
<keyword evidence="7 8" id="KW-0067">ATP-binding</keyword>
<feature type="region of interest" description="LID" evidence="8">
    <location>
        <begin position="122"/>
        <end position="159"/>
    </location>
</feature>
<evidence type="ECO:0000256" key="9">
    <source>
        <dbReference type="RuleBase" id="RU003330"/>
    </source>
</evidence>
<feature type="binding site" evidence="8">
    <location>
        <begin position="57"/>
        <end position="59"/>
    </location>
    <ligand>
        <name>AMP</name>
        <dbReference type="ChEBI" id="CHEBI:456215"/>
    </ligand>
</feature>
<gene>
    <name evidence="8" type="primary">adk</name>
    <name evidence="12" type="ORF">IAB36_02440</name>
</gene>
<comment type="subunit">
    <text evidence="8 10">Monomer.</text>
</comment>
<dbReference type="PROSITE" id="PS00113">
    <property type="entry name" value="ADENYLATE_KINASE"/>
    <property type="match status" value="1"/>
</dbReference>
<keyword evidence="8" id="KW-0963">Cytoplasm</keyword>
<dbReference type="GO" id="GO:0005737">
    <property type="term" value="C:cytoplasm"/>
    <property type="evidence" value="ECO:0007669"/>
    <property type="project" value="UniProtKB-SubCell"/>
</dbReference>
<evidence type="ECO:0000259" key="11">
    <source>
        <dbReference type="Pfam" id="PF05191"/>
    </source>
</evidence>
<comment type="similarity">
    <text evidence="8 9">Belongs to the adenylate kinase family.</text>
</comment>
<dbReference type="NCBIfam" id="NF001379">
    <property type="entry name" value="PRK00279.1-1"/>
    <property type="match status" value="1"/>
</dbReference>
<keyword evidence="2 8" id="KW-0479">Metal-binding</keyword>
<feature type="binding site" evidence="8">
    <location>
        <begin position="85"/>
        <end position="88"/>
    </location>
    <ligand>
        <name>AMP</name>
        <dbReference type="ChEBI" id="CHEBI:456215"/>
    </ligand>
</feature>
<comment type="subcellular location">
    <subcellularLocation>
        <location evidence="8 10">Cytoplasm</location>
    </subcellularLocation>
</comment>
<dbReference type="Gene3D" id="3.40.50.300">
    <property type="entry name" value="P-loop containing nucleotide triphosphate hydrolases"/>
    <property type="match status" value="1"/>
</dbReference>
<organism evidence="12 13">
    <name type="scientific">Candidatus Egerieicola pullicola</name>
    <dbReference type="NCBI Taxonomy" id="2840775"/>
    <lineage>
        <taxon>Bacteria</taxon>
        <taxon>Bacillati</taxon>
        <taxon>Bacillota</taxon>
        <taxon>Clostridia</taxon>
        <taxon>Eubacteriales</taxon>
        <taxon>Oscillospiraceae</taxon>
        <taxon>Oscillospiraceae incertae sedis</taxon>
        <taxon>Candidatus Egerieicola</taxon>
    </lineage>
</organism>
<dbReference type="SUPFAM" id="SSF52540">
    <property type="entry name" value="P-loop containing nucleoside triphosphate hydrolases"/>
    <property type="match status" value="1"/>
</dbReference>
<feature type="region of interest" description="NMP" evidence="8">
    <location>
        <begin position="30"/>
        <end position="59"/>
    </location>
</feature>
<evidence type="ECO:0000256" key="4">
    <source>
        <dbReference type="ARBA" id="ARBA00022741"/>
    </source>
</evidence>
<evidence type="ECO:0000313" key="12">
    <source>
        <dbReference type="EMBL" id="HIR40665.1"/>
    </source>
</evidence>
<name>A0A9D1DDK0_9FIRM</name>
<accession>A0A9D1DDK0</accession>
<dbReference type="FunFam" id="3.40.50.300:FF:000106">
    <property type="entry name" value="Adenylate kinase mitochondrial"/>
    <property type="match status" value="1"/>
</dbReference>
<evidence type="ECO:0000256" key="5">
    <source>
        <dbReference type="ARBA" id="ARBA00022777"/>
    </source>
</evidence>
<feature type="binding site" evidence="8">
    <location>
        <begin position="132"/>
        <end position="133"/>
    </location>
    <ligand>
        <name>ATP</name>
        <dbReference type="ChEBI" id="CHEBI:30616"/>
    </ligand>
</feature>
<dbReference type="NCBIfam" id="NF001380">
    <property type="entry name" value="PRK00279.1-2"/>
    <property type="match status" value="1"/>
</dbReference>
<dbReference type="PANTHER" id="PTHR23359">
    <property type="entry name" value="NUCLEOTIDE KINASE"/>
    <property type="match status" value="1"/>
</dbReference>
<feature type="binding site" evidence="8">
    <location>
        <position position="126"/>
    </location>
    <ligand>
        <name>Zn(2+)</name>
        <dbReference type="ChEBI" id="CHEBI:29105"/>
        <note>structural</note>
    </ligand>
</feature>
<feature type="domain" description="Adenylate kinase active site lid" evidence="11">
    <location>
        <begin position="123"/>
        <end position="158"/>
    </location>
</feature>
<feature type="binding site" evidence="8">
    <location>
        <position position="92"/>
    </location>
    <ligand>
        <name>AMP</name>
        <dbReference type="ChEBI" id="CHEBI:456215"/>
    </ligand>
</feature>
<feature type="binding site" evidence="8">
    <location>
        <position position="146"/>
    </location>
    <ligand>
        <name>Zn(2+)</name>
        <dbReference type="ChEBI" id="CHEBI:29105"/>
        <note>structural</note>
    </ligand>
</feature>
<feature type="binding site" evidence="8">
    <location>
        <position position="36"/>
    </location>
    <ligand>
        <name>AMP</name>
        <dbReference type="ChEBI" id="CHEBI:456215"/>
    </ligand>
</feature>
<dbReference type="PRINTS" id="PR00094">
    <property type="entry name" value="ADENYLTKNASE"/>
</dbReference>
<keyword evidence="3 8" id="KW-0545">Nucleotide biosynthesis</keyword>
<comment type="domain">
    <text evidence="8">Consists of three domains, a large central CORE domain and two small peripheral domains, NMPbind and LID, which undergo movements during catalysis. The LID domain closes over the site of phosphoryl transfer upon ATP binding. Assembling and dissambling the active center during each catalytic cycle provides an effective means to prevent ATP hydrolysis. Some bacteria have evolved a zinc-coordinating structure that stabilizes the LID domain.</text>
</comment>
<evidence type="ECO:0000313" key="13">
    <source>
        <dbReference type="Proteomes" id="UP000886749"/>
    </source>
</evidence>
<dbReference type="EMBL" id="DVGY01000058">
    <property type="protein sequence ID" value="HIR40665.1"/>
    <property type="molecule type" value="Genomic_DNA"/>
</dbReference>
<comment type="pathway">
    <text evidence="8">Purine metabolism; AMP biosynthesis via salvage pathway; AMP from ADP: step 1/1.</text>
</comment>
<dbReference type="Proteomes" id="UP000886749">
    <property type="component" value="Unassembled WGS sequence"/>
</dbReference>
<dbReference type="GO" id="GO:0044209">
    <property type="term" value="P:AMP salvage"/>
    <property type="evidence" value="ECO:0007669"/>
    <property type="project" value="UniProtKB-UniRule"/>
</dbReference>
<dbReference type="CDD" id="cd01428">
    <property type="entry name" value="ADK"/>
    <property type="match status" value="1"/>
</dbReference>
<keyword evidence="1 8" id="KW-0808">Transferase</keyword>
<sequence length="210" mass="22743">MKLILLGAPGAGKGTQAEVIMDHLNIPAISTGNIIREALKNGTEVGLKAKSYMDAGKLVPDEVVIEIIKERLAKDDCKNGFILDGFPRTVPQAEALDAMGITIDKVVDIEVADEKIAQRLGGRRVCANCGASYHTEYKPSKVEGVCDKCGGPTVQRKDDEPATVLDRLKVYHEQTEPLKDYYAKKGILAVVYGAEEVSETSARTLKALED</sequence>
<dbReference type="GO" id="GO:0004017">
    <property type="term" value="F:AMP kinase activity"/>
    <property type="evidence" value="ECO:0007669"/>
    <property type="project" value="UniProtKB-UniRule"/>
</dbReference>
<dbReference type="InterPro" id="IPR007862">
    <property type="entry name" value="Adenylate_kinase_lid-dom"/>
</dbReference>
<keyword evidence="5 8" id="KW-0418">Kinase</keyword>
<dbReference type="NCBIfam" id="NF001381">
    <property type="entry name" value="PRK00279.1-3"/>
    <property type="match status" value="1"/>
</dbReference>
<evidence type="ECO:0000256" key="1">
    <source>
        <dbReference type="ARBA" id="ARBA00022679"/>
    </source>
</evidence>
<feature type="binding site" evidence="8">
    <location>
        <position position="31"/>
    </location>
    <ligand>
        <name>AMP</name>
        <dbReference type="ChEBI" id="CHEBI:456215"/>
    </ligand>
</feature>
<reference evidence="12" key="2">
    <citation type="journal article" date="2021" name="PeerJ">
        <title>Extensive microbial diversity within the chicken gut microbiome revealed by metagenomics and culture.</title>
        <authorList>
            <person name="Gilroy R."/>
            <person name="Ravi A."/>
            <person name="Getino M."/>
            <person name="Pursley I."/>
            <person name="Horton D.L."/>
            <person name="Alikhan N.F."/>
            <person name="Baker D."/>
            <person name="Gharbi K."/>
            <person name="Hall N."/>
            <person name="Watson M."/>
            <person name="Adriaenssens E.M."/>
            <person name="Foster-Nyarko E."/>
            <person name="Jarju S."/>
            <person name="Secka A."/>
            <person name="Antonio M."/>
            <person name="Oren A."/>
            <person name="Chaudhuri R.R."/>
            <person name="La Ragione R."/>
            <person name="Hildebrand F."/>
            <person name="Pallen M.J."/>
        </authorList>
    </citation>
    <scope>NUCLEOTIDE SEQUENCE</scope>
    <source>
        <strain evidence="12">CHK184-25365</strain>
    </source>
</reference>